<dbReference type="Pfam" id="PF15913">
    <property type="entry name" value="Furin-like_2"/>
    <property type="match status" value="1"/>
</dbReference>
<accession>A0ABQ9EL96</accession>
<dbReference type="PANTHER" id="PTHR46987:SF7">
    <property type="entry name" value="TNFR-CYS DOMAIN-CONTAINING PROTEIN"/>
    <property type="match status" value="1"/>
</dbReference>
<evidence type="ECO:0000256" key="4">
    <source>
        <dbReference type="ARBA" id="ARBA00022606"/>
    </source>
</evidence>
<comment type="similarity">
    <text evidence="2">Belongs to the R-spondin family.</text>
</comment>
<feature type="non-terminal residue" evidence="11">
    <location>
        <position position="1"/>
    </location>
</feature>
<keyword evidence="8" id="KW-1015">Disulfide bond</keyword>
<dbReference type="InterPro" id="IPR009030">
    <property type="entry name" value="Growth_fac_rcpt_cys_sf"/>
</dbReference>
<evidence type="ECO:0000259" key="10">
    <source>
        <dbReference type="Pfam" id="PF15913"/>
    </source>
</evidence>
<feature type="domain" description="R-spondin Fu-CRD" evidence="10">
    <location>
        <begin position="9"/>
        <end position="109"/>
    </location>
</feature>
<proteinExistence type="inferred from homology"/>
<keyword evidence="5" id="KW-0358">Heparin-binding</keyword>
<evidence type="ECO:0000256" key="9">
    <source>
        <dbReference type="ARBA" id="ARBA00023180"/>
    </source>
</evidence>
<evidence type="ECO:0000256" key="8">
    <source>
        <dbReference type="ARBA" id="ARBA00023157"/>
    </source>
</evidence>
<evidence type="ECO:0000256" key="1">
    <source>
        <dbReference type="ARBA" id="ARBA00004613"/>
    </source>
</evidence>
<evidence type="ECO:0000256" key="6">
    <source>
        <dbReference type="ARBA" id="ARBA00022687"/>
    </source>
</evidence>
<dbReference type="InterPro" id="IPR051514">
    <property type="entry name" value="R-spondin"/>
</dbReference>
<evidence type="ECO:0000256" key="5">
    <source>
        <dbReference type="ARBA" id="ARBA00022674"/>
    </source>
</evidence>
<dbReference type="SUPFAM" id="SSF82895">
    <property type="entry name" value="TSP-1 type 1 repeat"/>
    <property type="match status" value="1"/>
</dbReference>
<sequence>SVGHSNCPRGCTNCSLDNGCTACRRGFFFTFIRTGMRHRGMCVASCPLGYYGVRRKTYSFCNSCQIDHCSACFSRSYCTLCQPPYISYRGRCLERCPSGLYYANYSKDCRLIVDCMIGPWSPWSTCSRSGQTCGYKYGITSRSREVLEGPSPNGASCPALSENRCCRMEMRHCA</sequence>
<dbReference type="InterPro" id="IPR000884">
    <property type="entry name" value="TSP1_rpt"/>
</dbReference>
<comment type="subcellular location">
    <subcellularLocation>
        <location evidence="1">Secreted</location>
    </subcellularLocation>
</comment>
<protein>
    <recommendedName>
        <fullName evidence="10">R-spondin Fu-CRD domain-containing protein</fullName>
    </recommendedName>
</protein>
<dbReference type="Proteomes" id="UP001217089">
    <property type="component" value="Unassembled WGS sequence"/>
</dbReference>
<dbReference type="PANTHER" id="PTHR46987">
    <property type="entry name" value="NEUROHYPOPHYSIAL HORMONES, N-TERMINAL DOMAIN CONTAINING PROTEIN"/>
    <property type="match status" value="1"/>
</dbReference>
<dbReference type="SMART" id="SM00261">
    <property type="entry name" value="FU"/>
    <property type="match status" value="2"/>
</dbReference>
<dbReference type="InterPro" id="IPR006212">
    <property type="entry name" value="Furin_repeat"/>
</dbReference>
<evidence type="ECO:0000256" key="3">
    <source>
        <dbReference type="ARBA" id="ARBA00022525"/>
    </source>
</evidence>
<dbReference type="SUPFAM" id="SSF57184">
    <property type="entry name" value="Growth factor receptor domain"/>
    <property type="match status" value="1"/>
</dbReference>
<evidence type="ECO:0000313" key="12">
    <source>
        <dbReference type="Proteomes" id="UP001217089"/>
    </source>
</evidence>
<feature type="non-terminal residue" evidence="11">
    <location>
        <position position="174"/>
    </location>
</feature>
<organism evidence="11 12">
    <name type="scientific">Tegillarca granosa</name>
    <name type="common">Malaysian cockle</name>
    <name type="synonym">Anadara granosa</name>
    <dbReference type="NCBI Taxonomy" id="220873"/>
    <lineage>
        <taxon>Eukaryota</taxon>
        <taxon>Metazoa</taxon>
        <taxon>Spiralia</taxon>
        <taxon>Lophotrochozoa</taxon>
        <taxon>Mollusca</taxon>
        <taxon>Bivalvia</taxon>
        <taxon>Autobranchia</taxon>
        <taxon>Pteriomorphia</taxon>
        <taxon>Arcoida</taxon>
        <taxon>Arcoidea</taxon>
        <taxon>Arcidae</taxon>
        <taxon>Tegillarca</taxon>
    </lineage>
</organism>
<keyword evidence="9" id="KW-0325">Glycoprotein</keyword>
<dbReference type="Gene3D" id="2.10.220.10">
    <property type="entry name" value="Hormone Receptor, Insulin-like Growth Factor Receptor 1, Chain A, domain 2"/>
    <property type="match status" value="1"/>
</dbReference>
<evidence type="ECO:0000256" key="2">
    <source>
        <dbReference type="ARBA" id="ARBA00007308"/>
    </source>
</evidence>
<reference evidence="11 12" key="1">
    <citation type="submission" date="2022-12" db="EMBL/GenBank/DDBJ databases">
        <title>Chromosome-level genome of Tegillarca granosa.</title>
        <authorList>
            <person name="Kim J."/>
        </authorList>
    </citation>
    <scope>NUCLEOTIDE SEQUENCE [LARGE SCALE GENOMIC DNA]</scope>
    <source>
        <strain evidence="11">Teg-2019</strain>
        <tissue evidence="11">Adductor muscle</tissue>
    </source>
</reference>
<keyword evidence="7" id="KW-0732">Signal</keyword>
<comment type="caution">
    <text evidence="11">The sequence shown here is derived from an EMBL/GenBank/DDBJ whole genome shotgun (WGS) entry which is preliminary data.</text>
</comment>
<dbReference type="PROSITE" id="PS50092">
    <property type="entry name" value="TSP1"/>
    <property type="match status" value="1"/>
</dbReference>
<keyword evidence="4" id="KW-0716">Sensory transduction</keyword>
<dbReference type="InterPro" id="IPR043601">
    <property type="entry name" value="Rspo_Fu-CRD_dom"/>
</dbReference>
<keyword evidence="3" id="KW-0964">Secreted</keyword>
<gene>
    <name evidence="11" type="ORF">KUTeg_016505</name>
</gene>
<keyword evidence="12" id="KW-1185">Reference proteome</keyword>
<name>A0ABQ9EL96_TEGGR</name>
<dbReference type="InterPro" id="IPR036383">
    <property type="entry name" value="TSP1_rpt_sf"/>
</dbReference>
<dbReference type="Gene3D" id="2.20.100.10">
    <property type="entry name" value="Thrombospondin type-1 (TSP1) repeat"/>
    <property type="match status" value="1"/>
</dbReference>
<keyword evidence="6" id="KW-0879">Wnt signaling pathway</keyword>
<evidence type="ECO:0000313" key="11">
    <source>
        <dbReference type="EMBL" id="KAJ8305960.1"/>
    </source>
</evidence>
<dbReference type="EMBL" id="JARBDR010000813">
    <property type="protein sequence ID" value="KAJ8305960.1"/>
    <property type="molecule type" value="Genomic_DNA"/>
</dbReference>
<evidence type="ECO:0000256" key="7">
    <source>
        <dbReference type="ARBA" id="ARBA00022729"/>
    </source>
</evidence>